<dbReference type="InterPro" id="IPR014001">
    <property type="entry name" value="Helicase_ATP-bd"/>
</dbReference>
<keyword evidence="9" id="KW-1185">Reference proteome</keyword>
<evidence type="ECO:0000256" key="4">
    <source>
        <dbReference type="ARBA" id="ARBA00022806"/>
    </source>
</evidence>
<gene>
    <name evidence="8" type="primary">dbp-5</name>
    <name evidence="8" type="ORF">SNEC2469_LOCUS9065</name>
</gene>
<dbReference type="AlphaFoldDB" id="A0A812PD00"/>
<reference evidence="8" key="1">
    <citation type="submission" date="2021-02" db="EMBL/GenBank/DDBJ databases">
        <authorList>
            <person name="Dougan E. K."/>
            <person name="Rhodes N."/>
            <person name="Thang M."/>
            <person name="Chan C."/>
        </authorList>
    </citation>
    <scope>NUCLEOTIDE SEQUENCE</scope>
</reference>
<name>A0A812PD00_9DINO</name>
<evidence type="ECO:0000259" key="7">
    <source>
        <dbReference type="PROSITE" id="PS51194"/>
    </source>
</evidence>
<proteinExistence type="predicted"/>
<dbReference type="GO" id="GO:0003676">
    <property type="term" value="F:nucleic acid binding"/>
    <property type="evidence" value="ECO:0007669"/>
    <property type="project" value="InterPro"/>
</dbReference>
<dbReference type="GO" id="GO:0003724">
    <property type="term" value="F:RNA helicase activity"/>
    <property type="evidence" value="ECO:0007669"/>
    <property type="project" value="UniProtKB-EC"/>
</dbReference>
<sequence length="278" mass="31885">MKKRIIDPNGFRIFVVDEADQMIDEEQSMGGQVLDIHRMLCKDQRKELQILFFSATWPDYVAKLAKSMVPRPNLIHVKKEDLTLTTITQTFMNVGTDDNKRNKLSELYSVMNVGQSIIFVNTRQTAFDLATFMKSSGHTVSLITGTQKGQLEVAERDKVMQEFRDLVTRVLISTDVLSRGIDVPSVTVVVNYDLPNGTEKMETYLHRIGRTGRFGKKGLAVNLASDRDRHRIDEIKRFYNCEMVELSGDVEVFWGRGRMYMVGKYCMYSDCRSLLNVD</sequence>
<keyword evidence="3" id="KW-0378">Hydrolase</keyword>
<keyword evidence="5" id="KW-0067">ATP-binding</keyword>
<dbReference type="PROSITE" id="PS51194">
    <property type="entry name" value="HELICASE_CTER"/>
    <property type="match status" value="1"/>
</dbReference>
<evidence type="ECO:0000256" key="1">
    <source>
        <dbReference type="ARBA" id="ARBA00012552"/>
    </source>
</evidence>
<dbReference type="EMBL" id="CAJNJA010014775">
    <property type="protein sequence ID" value="CAE7349581.1"/>
    <property type="molecule type" value="Genomic_DNA"/>
</dbReference>
<evidence type="ECO:0000256" key="2">
    <source>
        <dbReference type="ARBA" id="ARBA00022741"/>
    </source>
</evidence>
<keyword evidence="4" id="KW-0347">Helicase</keyword>
<feature type="domain" description="Helicase ATP-binding" evidence="6">
    <location>
        <begin position="1"/>
        <end position="75"/>
    </location>
</feature>
<dbReference type="InterPro" id="IPR027417">
    <property type="entry name" value="P-loop_NTPase"/>
</dbReference>
<dbReference type="InterPro" id="IPR001650">
    <property type="entry name" value="Helicase_C-like"/>
</dbReference>
<dbReference type="Pfam" id="PF00271">
    <property type="entry name" value="Helicase_C"/>
    <property type="match status" value="1"/>
</dbReference>
<evidence type="ECO:0000256" key="5">
    <source>
        <dbReference type="ARBA" id="ARBA00022840"/>
    </source>
</evidence>
<dbReference type="Proteomes" id="UP000601435">
    <property type="component" value="Unassembled WGS sequence"/>
</dbReference>
<protein>
    <recommendedName>
        <fullName evidence="1">RNA helicase</fullName>
        <ecNumber evidence="1">3.6.4.13</ecNumber>
    </recommendedName>
</protein>
<dbReference type="SMART" id="SM00490">
    <property type="entry name" value="HELICc"/>
    <property type="match status" value="1"/>
</dbReference>
<comment type="caution">
    <text evidence="8">The sequence shown here is derived from an EMBL/GenBank/DDBJ whole genome shotgun (WGS) entry which is preliminary data.</text>
</comment>
<evidence type="ECO:0000313" key="9">
    <source>
        <dbReference type="Proteomes" id="UP000601435"/>
    </source>
</evidence>
<dbReference type="EC" id="3.6.4.13" evidence="1"/>
<evidence type="ECO:0000313" key="8">
    <source>
        <dbReference type="EMBL" id="CAE7349581.1"/>
    </source>
</evidence>
<dbReference type="PROSITE" id="PS51192">
    <property type="entry name" value="HELICASE_ATP_BIND_1"/>
    <property type="match status" value="1"/>
</dbReference>
<accession>A0A812PD00</accession>
<keyword evidence="2" id="KW-0547">Nucleotide-binding</keyword>
<dbReference type="PANTHER" id="PTHR47958">
    <property type="entry name" value="ATP-DEPENDENT RNA HELICASE DBP3"/>
    <property type="match status" value="1"/>
</dbReference>
<dbReference type="OrthoDB" id="10265785at2759"/>
<dbReference type="InterPro" id="IPR011545">
    <property type="entry name" value="DEAD/DEAH_box_helicase_dom"/>
</dbReference>
<organism evidence="8 9">
    <name type="scientific">Symbiodinium necroappetens</name>
    <dbReference type="NCBI Taxonomy" id="1628268"/>
    <lineage>
        <taxon>Eukaryota</taxon>
        <taxon>Sar</taxon>
        <taxon>Alveolata</taxon>
        <taxon>Dinophyceae</taxon>
        <taxon>Suessiales</taxon>
        <taxon>Symbiodiniaceae</taxon>
        <taxon>Symbiodinium</taxon>
    </lineage>
</organism>
<evidence type="ECO:0000259" key="6">
    <source>
        <dbReference type="PROSITE" id="PS51192"/>
    </source>
</evidence>
<dbReference type="GO" id="GO:0016787">
    <property type="term" value="F:hydrolase activity"/>
    <property type="evidence" value="ECO:0007669"/>
    <property type="project" value="UniProtKB-KW"/>
</dbReference>
<dbReference type="GO" id="GO:0005524">
    <property type="term" value="F:ATP binding"/>
    <property type="evidence" value="ECO:0007669"/>
    <property type="project" value="UniProtKB-KW"/>
</dbReference>
<dbReference type="Pfam" id="PF00270">
    <property type="entry name" value="DEAD"/>
    <property type="match status" value="1"/>
</dbReference>
<dbReference type="CDD" id="cd18787">
    <property type="entry name" value="SF2_C_DEAD"/>
    <property type="match status" value="1"/>
</dbReference>
<dbReference type="SUPFAM" id="SSF52540">
    <property type="entry name" value="P-loop containing nucleoside triphosphate hydrolases"/>
    <property type="match status" value="1"/>
</dbReference>
<feature type="domain" description="Helicase C-terminal" evidence="7">
    <location>
        <begin position="103"/>
        <end position="254"/>
    </location>
</feature>
<dbReference type="Gene3D" id="3.40.50.300">
    <property type="entry name" value="P-loop containing nucleotide triphosphate hydrolases"/>
    <property type="match status" value="2"/>
</dbReference>
<evidence type="ECO:0000256" key="3">
    <source>
        <dbReference type="ARBA" id="ARBA00022801"/>
    </source>
</evidence>